<comment type="caution">
    <text evidence="1">The sequence shown here is derived from an EMBL/GenBank/DDBJ whole genome shotgun (WGS) entry which is preliminary data.</text>
</comment>
<evidence type="ECO:0000313" key="1">
    <source>
        <dbReference type="EMBL" id="MBN3274982.1"/>
    </source>
</evidence>
<accession>A0ABS2XL78</accession>
<reference evidence="1" key="1">
    <citation type="journal article" date="2021" name="Cell">
        <title>Tracing the genetic footprints of vertebrate landing in non-teleost ray-finned fishes.</title>
        <authorList>
            <person name="Bi X."/>
            <person name="Wang K."/>
            <person name="Yang L."/>
            <person name="Pan H."/>
            <person name="Jiang H."/>
            <person name="Wei Q."/>
            <person name="Fang M."/>
            <person name="Yu H."/>
            <person name="Zhu C."/>
            <person name="Cai Y."/>
            <person name="He Y."/>
            <person name="Gan X."/>
            <person name="Zeng H."/>
            <person name="Yu D."/>
            <person name="Zhu Y."/>
            <person name="Jiang H."/>
            <person name="Qiu Q."/>
            <person name="Yang H."/>
            <person name="Zhang Y.E."/>
            <person name="Wang W."/>
            <person name="Zhu M."/>
            <person name="He S."/>
            <person name="Zhang G."/>
        </authorList>
    </citation>
    <scope>NUCLEOTIDE SEQUENCE</scope>
    <source>
        <strain evidence="1">Pddl_001</strain>
    </source>
</reference>
<organism evidence="1 2">
    <name type="scientific">Polyodon spathula</name>
    <name type="common">North American paddlefish</name>
    <name type="synonym">Squalus spathula</name>
    <dbReference type="NCBI Taxonomy" id="7913"/>
    <lineage>
        <taxon>Eukaryota</taxon>
        <taxon>Metazoa</taxon>
        <taxon>Chordata</taxon>
        <taxon>Craniata</taxon>
        <taxon>Vertebrata</taxon>
        <taxon>Euteleostomi</taxon>
        <taxon>Actinopterygii</taxon>
        <taxon>Chondrostei</taxon>
        <taxon>Acipenseriformes</taxon>
        <taxon>Polyodontidae</taxon>
        <taxon>Polyodon</taxon>
    </lineage>
</organism>
<gene>
    <name evidence="1" type="primary">Harbi1_16</name>
    <name evidence="1" type="ORF">GTO93_0001737</name>
</gene>
<evidence type="ECO:0000313" key="2">
    <source>
        <dbReference type="Proteomes" id="UP001166093"/>
    </source>
</evidence>
<sequence>RITLCDIKEGQIKHRYRLGSHIILELLSDLKDDSFQGTVAAIAGISQSAFSHALPVVLNACLWQTSKYPFFPKSNVYLQGLKTHFYDISGFPNLLGAIDCTCVPLTPPAHSEHLYKNGKQTYSINVQVVCNCAEFSTASLTNLNKN</sequence>
<dbReference type="EMBL" id="JAAWVQ010046352">
    <property type="protein sequence ID" value="MBN3274982.1"/>
    <property type="molecule type" value="Genomic_DNA"/>
</dbReference>
<protein>
    <submittedName>
        <fullName evidence="1">HARB1 nuclease</fullName>
    </submittedName>
</protein>
<name>A0ABS2XL78_POLSP</name>
<feature type="non-terminal residue" evidence="1">
    <location>
        <position position="146"/>
    </location>
</feature>
<feature type="non-terminal residue" evidence="1">
    <location>
        <position position="1"/>
    </location>
</feature>
<proteinExistence type="predicted"/>
<dbReference type="Proteomes" id="UP001166093">
    <property type="component" value="Unassembled WGS sequence"/>
</dbReference>
<keyword evidence="2" id="KW-1185">Reference proteome</keyword>